<evidence type="ECO:0000313" key="2">
    <source>
        <dbReference type="Proteomes" id="UP000323506"/>
    </source>
</evidence>
<dbReference type="AlphaFoldDB" id="A0A5D2G0W9"/>
<reference evidence="1 2" key="1">
    <citation type="submission" date="2019-06" db="EMBL/GenBank/DDBJ databases">
        <title>WGS assembly of Gossypium darwinii.</title>
        <authorList>
            <person name="Chen Z.J."/>
            <person name="Sreedasyam A."/>
            <person name="Ando A."/>
            <person name="Song Q."/>
            <person name="De L."/>
            <person name="Hulse-Kemp A."/>
            <person name="Ding M."/>
            <person name="Ye W."/>
            <person name="Kirkbride R."/>
            <person name="Jenkins J."/>
            <person name="Plott C."/>
            <person name="Lovell J."/>
            <person name="Lin Y.-M."/>
            <person name="Vaughn R."/>
            <person name="Liu B."/>
            <person name="Li W."/>
            <person name="Simpson S."/>
            <person name="Scheffler B."/>
            <person name="Saski C."/>
            <person name="Grover C."/>
            <person name="Hu G."/>
            <person name="Conover J."/>
            <person name="Carlson J."/>
            <person name="Shu S."/>
            <person name="Boston L."/>
            <person name="Williams M."/>
            <person name="Peterson D."/>
            <person name="Mcgee K."/>
            <person name="Jones D."/>
            <person name="Wendel J."/>
            <person name="Stelly D."/>
            <person name="Grimwood J."/>
            <person name="Schmutz J."/>
        </authorList>
    </citation>
    <scope>NUCLEOTIDE SEQUENCE [LARGE SCALE GENOMIC DNA]</scope>
    <source>
        <strain evidence="1">1808015.09</strain>
    </source>
</reference>
<dbReference type="Proteomes" id="UP000323506">
    <property type="component" value="Chromosome A07"/>
</dbReference>
<name>A0A5D2G0W9_GOSDA</name>
<sequence length="70" mass="8123">MGWASGKNRVVRHTQDLQQLFPYGSHFPLSQNSSSTLFSNSTRSTMFSHETYLLEEETCFIRGFSELVRF</sequence>
<accession>A0A5D2G0W9</accession>
<gene>
    <name evidence="1" type="ORF">ES288_A07G226500v1</name>
</gene>
<evidence type="ECO:0000313" key="1">
    <source>
        <dbReference type="EMBL" id="TYH11036.1"/>
    </source>
</evidence>
<dbReference type="EMBL" id="CM017694">
    <property type="protein sequence ID" value="TYH11036.1"/>
    <property type="molecule type" value="Genomic_DNA"/>
</dbReference>
<keyword evidence="2" id="KW-1185">Reference proteome</keyword>
<protein>
    <submittedName>
        <fullName evidence="1">Uncharacterized protein</fullName>
    </submittedName>
</protein>
<proteinExistence type="predicted"/>
<organism evidence="1 2">
    <name type="scientific">Gossypium darwinii</name>
    <name type="common">Darwin's cotton</name>
    <name type="synonym">Gossypium barbadense var. darwinii</name>
    <dbReference type="NCBI Taxonomy" id="34276"/>
    <lineage>
        <taxon>Eukaryota</taxon>
        <taxon>Viridiplantae</taxon>
        <taxon>Streptophyta</taxon>
        <taxon>Embryophyta</taxon>
        <taxon>Tracheophyta</taxon>
        <taxon>Spermatophyta</taxon>
        <taxon>Magnoliopsida</taxon>
        <taxon>eudicotyledons</taxon>
        <taxon>Gunneridae</taxon>
        <taxon>Pentapetalae</taxon>
        <taxon>rosids</taxon>
        <taxon>malvids</taxon>
        <taxon>Malvales</taxon>
        <taxon>Malvaceae</taxon>
        <taxon>Malvoideae</taxon>
        <taxon>Gossypium</taxon>
    </lineage>
</organism>